<accession>A0A381TPD0</accession>
<dbReference type="PANTHER" id="PTHR43861">
    <property type="entry name" value="TRANS-ACONITATE 2-METHYLTRANSFERASE-RELATED"/>
    <property type="match status" value="1"/>
</dbReference>
<dbReference type="CDD" id="cd02440">
    <property type="entry name" value="AdoMet_MTases"/>
    <property type="match status" value="1"/>
</dbReference>
<dbReference type="SUPFAM" id="SSF53335">
    <property type="entry name" value="S-adenosyl-L-methionine-dependent methyltransferases"/>
    <property type="match status" value="1"/>
</dbReference>
<dbReference type="EMBL" id="UINC01004897">
    <property type="protein sequence ID" value="SVA17644.1"/>
    <property type="molecule type" value="Genomic_DNA"/>
</dbReference>
<evidence type="ECO:0008006" key="3">
    <source>
        <dbReference type="Google" id="ProtNLM"/>
    </source>
</evidence>
<name>A0A381TPD0_9ZZZZ</name>
<evidence type="ECO:0000256" key="1">
    <source>
        <dbReference type="ARBA" id="ARBA00022679"/>
    </source>
</evidence>
<evidence type="ECO:0000313" key="2">
    <source>
        <dbReference type="EMBL" id="SVA17644.1"/>
    </source>
</evidence>
<dbReference type="Gene3D" id="3.40.50.150">
    <property type="entry name" value="Vaccinia Virus protein VP39"/>
    <property type="match status" value="1"/>
</dbReference>
<sequence length="252" mass="27318">MPSELELGDLYGVDYNASDGESPSVEGDPRAYDWVFETLRTNRPKRFVDYGCGGGTLLARVAATGVEAVGFDLDSDGLEAASRASGCRVHSIADIGMHVGSADVVHLGDVLEHVPNPAEVLGRACSLLRPGGLLLSEGPLEANLSVFNGVIAIVALARWWKPVDTPPHHVHLATARGQRKLFKRVGLTQSEFETSDIAWPAPERWTREVAGSPRLSALFLVRKFSTVVRNIVPGRSSERMSNRFRYSGTTPI</sequence>
<protein>
    <recommendedName>
        <fullName evidence="3">Methyltransferase type 11 domain-containing protein</fullName>
    </recommendedName>
</protein>
<dbReference type="Pfam" id="PF13489">
    <property type="entry name" value="Methyltransf_23"/>
    <property type="match status" value="1"/>
</dbReference>
<keyword evidence="1" id="KW-0808">Transferase</keyword>
<dbReference type="InterPro" id="IPR029063">
    <property type="entry name" value="SAM-dependent_MTases_sf"/>
</dbReference>
<proteinExistence type="predicted"/>
<organism evidence="2">
    <name type="scientific">marine metagenome</name>
    <dbReference type="NCBI Taxonomy" id="408172"/>
    <lineage>
        <taxon>unclassified sequences</taxon>
        <taxon>metagenomes</taxon>
        <taxon>ecological metagenomes</taxon>
    </lineage>
</organism>
<dbReference type="AlphaFoldDB" id="A0A381TPD0"/>
<reference evidence="2" key="1">
    <citation type="submission" date="2018-05" db="EMBL/GenBank/DDBJ databases">
        <authorList>
            <person name="Lanie J.A."/>
            <person name="Ng W.-L."/>
            <person name="Kazmierczak K.M."/>
            <person name="Andrzejewski T.M."/>
            <person name="Davidsen T.M."/>
            <person name="Wayne K.J."/>
            <person name="Tettelin H."/>
            <person name="Glass J.I."/>
            <person name="Rusch D."/>
            <person name="Podicherti R."/>
            <person name="Tsui H.-C.T."/>
            <person name="Winkler M.E."/>
        </authorList>
    </citation>
    <scope>NUCLEOTIDE SEQUENCE</scope>
</reference>
<dbReference type="PANTHER" id="PTHR43861:SF3">
    <property type="entry name" value="PUTATIVE (AFU_ORTHOLOGUE AFUA_2G14390)-RELATED"/>
    <property type="match status" value="1"/>
</dbReference>
<gene>
    <name evidence="2" type="ORF">METZ01_LOCUS70498</name>
</gene>
<dbReference type="GO" id="GO:0016740">
    <property type="term" value="F:transferase activity"/>
    <property type="evidence" value="ECO:0007669"/>
    <property type="project" value="UniProtKB-KW"/>
</dbReference>